<feature type="region of interest" description="Disordered" evidence="5">
    <location>
        <begin position="506"/>
        <end position="530"/>
    </location>
</feature>
<evidence type="ECO:0000256" key="2">
    <source>
        <dbReference type="ARBA" id="ARBA00022771"/>
    </source>
</evidence>
<name>A0A9W7Y3U4_9FUNG</name>
<feature type="compositionally biased region" description="Low complexity" evidence="5">
    <location>
        <begin position="154"/>
        <end position="167"/>
    </location>
</feature>
<dbReference type="PANTHER" id="PTHR23164:SF30">
    <property type="entry name" value="EARLY ENDOSOME ANTIGEN 1"/>
    <property type="match status" value="1"/>
</dbReference>
<dbReference type="Proteomes" id="UP001149813">
    <property type="component" value="Unassembled WGS sequence"/>
</dbReference>
<dbReference type="InterPro" id="IPR021565">
    <property type="entry name" value="Rbsn_Rab-bd"/>
</dbReference>
<dbReference type="CDD" id="cd15737">
    <property type="entry name" value="FYVE2_Vac1p_like"/>
    <property type="match status" value="1"/>
</dbReference>
<feature type="domain" description="FYVE-type" evidence="6">
    <location>
        <begin position="262"/>
        <end position="332"/>
    </location>
</feature>
<dbReference type="InterPro" id="IPR036531">
    <property type="entry name" value="Rbsn_Rab-bd_sf"/>
</dbReference>
<feature type="region of interest" description="Disordered" evidence="5">
    <location>
        <begin position="96"/>
        <end position="128"/>
    </location>
</feature>
<dbReference type="OrthoDB" id="166134at2759"/>
<dbReference type="InterPro" id="IPR017455">
    <property type="entry name" value="Znf_FYVE-rel"/>
</dbReference>
<evidence type="ECO:0000313" key="8">
    <source>
        <dbReference type="Proteomes" id="UP001149813"/>
    </source>
</evidence>
<evidence type="ECO:0000256" key="5">
    <source>
        <dbReference type="SAM" id="MobiDB-lite"/>
    </source>
</evidence>
<dbReference type="SUPFAM" id="SSF57903">
    <property type="entry name" value="FYVE/PHD zinc finger"/>
    <property type="match status" value="1"/>
</dbReference>
<dbReference type="InterPro" id="IPR011011">
    <property type="entry name" value="Znf_FYVE_PHD"/>
</dbReference>
<gene>
    <name evidence="7" type="primary">PEP7</name>
    <name evidence="7" type="ORF">LPJ53_002310</name>
</gene>
<dbReference type="Gene3D" id="3.30.40.10">
    <property type="entry name" value="Zinc/RING finger domain, C3HC4 (zinc finger)"/>
    <property type="match status" value="1"/>
</dbReference>
<keyword evidence="7" id="KW-0121">Carboxypeptidase</keyword>
<keyword evidence="7" id="KW-0378">Hydrolase</keyword>
<dbReference type="GO" id="GO:0008270">
    <property type="term" value="F:zinc ion binding"/>
    <property type="evidence" value="ECO:0007669"/>
    <property type="project" value="UniProtKB-KW"/>
</dbReference>
<feature type="compositionally biased region" description="Polar residues" evidence="5">
    <location>
        <begin position="42"/>
        <end position="65"/>
    </location>
</feature>
<protein>
    <submittedName>
        <fullName evidence="7">Carboxypeptidase Y-deficient</fullName>
    </submittedName>
</protein>
<evidence type="ECO:0000313" key="7">
    <source>
        <dbReference type="EMBL" id="KAJ1723362.1"/>
    </source>
</evidence>
<keyword evidence="2 4" id="KW-0863">Zinc-finger</keyword>
<dbReference type="SUPFAM" id="SSF140125">
    <property type="entry name" value="Rabenosyn-5 Rab-binding domain-like"/>
    <property type="match status" value="1"/>
</dbReference>
<evidence type="ECO:0000259" key="6">
    <source>
        <dbReference type="PROSITE" id="PS50178"/>
    </source>
</evidence>
<comment type="caution">
    <text evidence="7">The sequence shown here is derived from an EMBL/GenBank/DDBJ whole genome shotgun (WGS) entry which is preliminary data.</text>
</comment>
<dbReference type="Pfam" id="PF01363">
    <property type="entry name" value="FYVE"/>
    <property type="match status" value="1"/>
</dbReference>
<keyword evidence="7" id="KW-0645">Protease</keyword>
<evidence type="ECO:0000256" key="1">
    <source>
        <dbReference type="ARBA" id="ARBA00022723"/>
    </source>
</evidence>
<dbReference type="PROSITE" id="PS50178">
    <property type="entry name" value="ZF_FYVE"/>
    <property type="match status" value="1"/>
</dbReference>
<organism evidence="7 8">
    <name type="scientific">Coemansia erecta</name>
    <dbReference type="NCBI Taxonomy" id="147472"/>
    <lineage>
        <taxon>Eukaryota</taxon>
        <taxon>Fungi</taxon>
        <taxon>Fungi incertae sedis</taxon>
        <taxon>Zoopagomycota</taxon>
        <taxon>Kickxellomycotina</taxon>
        <taxon>Kickxellomycetes</taxon>
        <taxon>Kickxellales</taxon>
        <taxon>Kickxellaceae</taxon>
        <taxon>Coemansia</taxon>
    </lineage>
</organism>
<dbReference type="Gene3D" id="4.10.860.20">
    <property type="entry name" value="Rabenosyn, Rab binding domain"/>
    <property type="match status" value="1"/>
</dbReference>
<dbReference type="AlphaFoldDB" id="A0A9W7Y3U4"/>
<feature type="compositionally biased region" description="Polar residues" evidence="5">
    <location>
        <begin position="508"/>
        <end position="526"/>
    </location>
</feature>
<keyword evidence="1" id="KW-0479">Metal-binding</keyword>
<accession>A0A9W7Y3U4</accession>
<feature type="region of interest" description="Disordered" evidence="5">
    <location>
        <begin position="1"/>
        <end position="67"/>
    </location>
</feature>
<reference evidence="7" key="1">
    <citation type="submission" date="2022-07" db="EMBL/GenBank/DDBJ databases">
        <title>Phylogenomic reconstructions and comparative analyses of Kickxellomycotina fungi.</title>
        <authorList>
            <person name="Reynolds N.K."/>
            <person name="Stajich J.E."/>
            <person name="Barry K."/>
            <person name="Grigoriev I.V."/>
            <person name="Crous P."/>
            <person name="Smith M.E."/>
        </authorList>
    </citation>
    <scope>NUCLEOTIDE SEQUENCE</scope>
    <source>
        <strain evidence="7">NBRC 32514</strain>
    </source>
</reference>
<dbReference type="SMART" id="SM00064">
    <property type="entry name" value="FYVE"/>
    <property type="match status" value="1"/>
</dbReference>
<keyword evidence="3" id="KW-0862">Zinc</keyword>
<dbReference type="PANTHER" id="PTHR23164">
    <property type="entry name" value="EARLY ENDOSOME ANTIGEN 1"/>
    <property type="match status" value="1"/>
</dbReference>
<keyword evidence="8" id="KW-1185">Reference proteome</keyword>
<dbReference type="GO" id="GO:0004180">
    <property type="term" value="F:carboxypeptidase activity"/>
    <property type="evidence" value="ECO:0007669"/>
    <property type="project" value="UniProtKB-KW"/>
</dbReference>
<dbReference type="InterPro" id="IPR013083">
    <property type="entry name" value="Znf_RING/FYVE/PHD"/>
</dbReference>
<feature type="compositionally biased region" description="Low complexity" evidence="5">
    <location>
        <begin position="1"/>
        <end position="20"/>
    </location>
</feature>
<feature type="region of interest" description="Disordered" evidence="5">
    <location>
        <begin position="150"/>
        <end position="204"/>
    </location>
</feature>
<evidence type="ECO:0000256" key="4">
    <source>
        <dbReference type="PROSITE-ProRule" id="PRU00091"/>
    </source>
</evidence>
<feature type="compositionally biased region" description="Gly residues" evidence="5">
    <location>
        <begin position="96"/>
        <end position="118"/>
    </location>
</feature>
<dbReference type="EMBL" id="JANBOJ010000070">
    <property type="protein sequence ID" value="KAJ1723362.1"/>
    <property type="molecule type" value="Genomic_DNA"/>
</dbReference>
<dbReference type="InterPro" id="IPR000306">
    <property type="entry name" value="Znf_FYVE"/>
</dbReference>
<dbReference type="Pfam" id="PF11464">
    <property type="entry name" value="Rbsn"/>
    <property type="match status" value="1"/>
</dbReference>
<sequence length="644" mass="67049">MHSGSANSPASANSTTTSAPHPGPRHVRRAARTLGPARHTRSQSATPPTDSSPTIQSVRRSTVSSGDAPLHCPICGVMAPSLAALNMHLDDAHFGGSGSSGGGRSGGGGEGRAGGGADSRGQRGAAQDDLEDVKGAILGFFRGAGRAVKGLGGSSSPAGSSSSPAGSEHVSPAGHADGAEDWWQGGRNRATARPPRPAEGASRRHTAHFERLRAAHMSGALLEGNRAEKRLEKLARAHAQHGGAGGAGLQAAEKLIVAWQPDADTAQCMQCQRAFGRLLARRHHCRVCGQLVCGRASCSAMLRLPLPLGGDHLAGAFSADSTAEVRACASCLGIVGRVQERVRRLRARAEGPGEVQRLYAEAREAMRMADRVLPAFNALVLRIAPQSHGVAAAAAGSPDVALVARAARIRSQLTDAFGRVDGASRRIAEGPAVSPGDARVRAAIRSAMVQYLQLHMFSLTMLPRIERKGSVGRNSKGTVMMSPPQQQLLQTQPETDAALVADEVETASADTRSIGTPASESLSVSSEPPMPSAGLARSLLSYIVPRRVSAAATGGASTGPAAGSHVAEELIQRALASDPGKETRIAGMALDEKLASLDVLRDQRQRVLGYIAEAQRDRRLEDARTLQASLTDLDVELSLIERNL</sequence>
<evidence type="ECO:0000256" key="3">
    <source>
        <dbReference type="ARBA" id="ARBA00022833"/>
    </source>
</evidence>
<proteinExistence type="predicted"/>